<dbReference type="GO" id="GO:0004843">
    <property type="term" value="F:cysteine-type deubiquitinase activity"/>
    <property type="evidence" value="ECO:0007669"/>
    <property type="project" value="UniProtKB-EC"/>
</dbReference>
<name>G3TWU4_LOXAF</name>
<evidence type="ECO:0000256" key="1">
    <source>
        <dbReference type="ARBA" id="ARBA00000707"/>
    </source>
</evidence>
<dbReference type="SUPFAM" id="SSF54001">
    <property type="entry name" value="Cysteine proteinases"/>
    <property type="match status" value="1"/>
</dbReference>
<evidence type="ECO:0000256" key="3">
    <source>
        <dbReference type="ARBA" id="ARBA00022801"/>
    </source>
</evidence>
<dbReference type="Gene3D" id="3.90.70.10">
    <property type="entry name" value="Cysteine proteinases"/>
    <property type="match status" value="1"/>
</dbReference>
<dbReference type="eggNOG" id="KOG1868">
    <property type="taxonomic scope" value="Eukaryota"/>
</dbReference>
<evidence type="ECO:0000313" key="7">
    <source>
        <dbReference type="Proteomes" id="UP000007646"/>
    </source>
</evidence>
<feature type="domain" description="USP" evidence="5">
    <location>
        <begin position="1"/>
        <end position="321"/>
    </location>
</feature>
<evidence type="ECO:0000259" key="5">
    <source>
        <dbReference type="PROSITE" id="PS50235"/>
    </source>
</evidence>
<evidence type="ECO:0000256" key="2">
    <source>
        <dbReference type="ARBA" id="ARBA00012759"/>
    </source>
</evidence>
<comment type="catalytic activity">
    <reaction evidence="1">
        <text>Thiol-dependent hydrolysis of ester, thioester, amide, peptide and isopeptide bonds formed by the C-terminal Gly of ubiquitin (a 76-residue protein attached to proteins as an intracellular targeting signal).</text>
        <dbReference type="EC" id="3.4.19.12"/>
    </reaction>
</comment>
<keyword evidence="3" id="KW-0378">Hydrolase</keyword>
<sequence>NLENACFLNAVLQLSSARPLQDSCLQRDFWQEVPGGSQAQELAEGFADVIGALWYPDSCKAMYVPSFSGDSQQDAQEFLKLLMGQLHLEINRPGTGSPSLDGQSSPPPPCGGGALPEEPELSDDEQANFMWKLYLKREDSKTVNHFVGQLKSCLKCWAYGYCSTPSRFFVTCPYPTPRKDFLWGQVSLQNCFSFFTKEEELELENAPVCDRCRQKIQSTKKWTVQRFPQILILHLNSCGSTKKSSVGVDFPMWRPSLGDFASKKAGSPVYKLYALAITGHHYTAPCLCQAGWHVYNDSHVPPVSENQVASSEGYVMFYQLMRSHPNAC</sequence>
<feature type="compositionally biased region" description="Polar residues" evidence="4">
    <location>
        <begin position="94"/>
        <end position="103"/>
    </location>
</feature>
<feature type="region of interest" description="Disordered" evidence="4">
    <location>
        <begin position="93"/>
        <end position="121"/>
    </location>
</feature>
<dbReference type="STRING" id="9785.ENSLAFP00000020052"/>
<dbReference type="InterPro" id="IPR001394">
    <property type="entry name" value="Peptidase_C19_UCH"/>
</dbReference>
<dbReference type="InterPro" id="IPR050185">
    <property type="entry name" value="Ub_carboxyl-term_hydrolase"/>
</dbReference>
<dbReference type="InParanoid" id="G3TWU4"/>
<dbReference type="OMA" id="ENVMPCF"/>
<evidence type="ECO:0000313" key="6">
    <source>
        <dbReference type="Ensembl" id="ENSLAFP00000020052.1"/>
    </source>
</evidence>
<dbReference type="AlphaFoldDB" id="G3TWU4"/>
<dbReference type="InterPro" id="IPR038765">
    <property type="entry name" value="Papain-like_cys_pep_sf"/>
</dbReference>
<dbReference type="PANTHER" id="PTHR21646:SF6">
    <property type="entry name" value="UBIQUITIN CARBOXYL-TERMINAL HYDROLASE 21"/>
    <property type="match status" value="1"/>
</dbReference>
<dbReference type="Ensembl" id="ENSLAFT00000030660.1">
    <property type="protein sequence ID" value="ENSLAFP00000020052.1"/>
    <property type="gene ID" value="ENSLAFG00000032640.1"/>
</dbReference>
<dbReference type="GeneTree" id="ENSGT00940000155545"/>
<dbReference type="Proteomes" id="UP000007646">
    <property type="component" value="Unassembled WGS sequence"/>
</dbReference>
<proteinExistence type="predicted"/>
<dbReference type="GO" id="GO:0016579">
    <property type="term" value="P:protein deubiquitination"/>
    <property type="evidence" value="ECO:0007669"/>
    <property type="project" value="InterPro"/>
</dbReference>
<protein>
    <recommendedName>
        <fullName evidence="2">ubiquitinyl hydrolase 1</fullName>
        <ecNumber evidence="2">3.4.19.12</ecNumber>
    </recommendedName>
</protein>
<dbReference type="InterPro" id="IPR028889">
    <property type="entry name" value="USP"/>
</dbReference>
<dbReference type="PANTHER" id="PTHR21646">
    <property type="entry name" value="UBIQUITIN CARBOXYL-TERMINAL HYDROLASE"/>
    <property type="match status" value="1"/>
</dbReference>
<dbReference type="Pfam" id="PF00443">
    <property type="entry name" value="UCH"/>
    <property type="match status" value="1"/>
</dbReference>
<reference evidence="6" key="3">
    <citation type="submission" date="2025-09" db="UniProtKB">
        <authorList>
            <consortium name="Ensembl"/>
        </authorList>
    </citation>
    <scope>IDENTIFICATION</scope>
    <source>
        <strain evidence="6">Isolate ISIS603380</strain>
    </source>
</reference>
<dbReference type="HOGENOM" id="CLU_008279_1_2_1"/>
<dbReference type="EC" id="3.4.19.12" evidence="2"/>
<evidence type="ECO:0000256" key="4">
    <source>
        <dbReference type="SAM" id="MobiDB-lite"/>
    </source>
</evidence>
<keyword evidence="7" id="KW-1185">Reference proteome</keyword>
<organism evidence="6 7">
    <name type="scientific">Loxodonta africana</name>
    <name type="common">African elephant</name>
    <dbReference type="NCBI Taxonomy" id="9785"/>
    <lineage>
        <taxon>Eukaryota</taxon>
        <taxon>Metazoa</taxon>
        <taxon>Chordata</taxon>
        <taxon>Craniata</taxon>
        <taxon>Vertebrata</taxon>
        <taxon>Euteleostomi</taxon>
        <taxon>Mammalia</taxon>
        <taxon>Eutheria</taxon>
        <taxon>Afrotheria</taxon>
        <taxon>Proboscidea</taxon>
        <taxon>Elephantidae</taxon>
        <taxon>Loxodonta</taxon>
    </lineage>
</organism>
<reference evidence="6" key="2">
    <citation type="submission" date="2025-08" db="UniProtKB">
        <authorList>
            <consortium name="Ensembl"/>
        </authorList>
    </citation>
    <scope>IDENTIFICATION</scope>
    <source>
        <strain evidence="6">Isolate ISIS603380</strain>
    </source>
</reference>
<reference evidence="6 7" key="1">
    <citation type="submission" date="2009-06" db="EMBL/GenBank/DDBJ databases">
        <title>The Genome Sequence of Loxodonta africana (African elephant).</title>
        <authorList>
            <person name="Di Palma F."/>
            <person name="Heiman D."/>
            <person name="Young S."/>
            <person name="Johnson J."/>
            <person name="Lander E.S."/>
            <person name="Lindblad-Toh K."/>
        </authorList>
    </citation>
    <scope>NUCLEOTIDE SEQUENCE [LARGE SCALE GENOMIC DNA]</scope>
    <source>
        <strain evidence="6 7">Isolate ISIS603380</strain>
    </source>
</reference>
<accession>G3TWU4</accession>
<dbReference type="PROSITE" id="PS50235">
    <property type="entry name" value="USP_3"/>
    <property type="match status" value="1"/>
</dbReference>